<proteinExistence type="predicted"/>
<dbReference type="EMBL" id="FMJE01000006">
    <property type="protein sequence ID" value="SCM83098.1"/>
    <property type="molecule type" value="Genomic_DNA"/>
</dbReference>
<feature type="transmembrane region" description="Helical" evidence="1">
    <location>
        <begin position="55"/>
        <end position="71"/>
    </location>
</feature>
<dbReference type="AlphaFoldDB" id="A0A212LZZ3"/>
<evidence type="ECO:0000256" key="1">
    <source>
        <dbReference type="SAM" id="Phobius"/>
    </source>
</evidence>
<feature type="transmembrane region" description="Helical" evidence="1">
    <location>
        <begin position="103"/>
        <end position="127"/>
    </location>
</feature>
<dbReference type="RefSeq" id="WP_288185616.1">
    <property type="nucleotide sequence ID" value="NZ_LT608335.1"/>
</dbReference>
<accession>A0A212LZZ3</accession>
<sequence>MYQKMTRASLLLALMFLLQSLRLLMPIPAFVSMFVIGSAVNACLLAAVETAGWRAAILLAVIAPVIAYFQQALPLPVLILPVAAANIVYIAAYTLFFTTNRWLAVAAAAIAKMAGLYFSVSWLMLAVNIPDNLAAIITMMLSWPQLITGVTGGILCFVLLARRHNIKRQTAQ</sequence>
<keyword evidence="1" id="KW-1133">Transmembrane helix</keyword>
<evidence type="ECO:0008006" key="3">
    <source>
        <dbReference type="Google" id="ProtNLM"/>
    </source>
</evidence>
<reference evidence="2" key="1">
    <citation type="submission" date="2016-08" db="EMBL/GenBank/DDBJ databases">
        <authorList>
            <person name="Seilhamer J.J."/>
        </authorList>
    </citation>
    <scope>NUCLEOTIDE SEQUENCE</scope>
    <source>
        <strain evidence="2">86</strain>
    </source>
</reference>
<evidence type="ECO:0000313" key="2">
    <source>
        <dbReference type="EMBL" id="SCM83098.1"/>
    </source>
</evidence>
<name>A0A212LZZ3_9FIRM</name>
<keyword evidence="1" id="KW-0472">Membrane</keyword>
<gene>
    <name evidence="2" type="ORF">KL86SPO_60060</name>
</gene>
<feature type="transmembrane region" description="Helical" evidence="1">
    <location>
        <begin position="77"/>
        <end position="96"/>
    </location>
</feature>
<feature type="transmembrane region" description="Helical" evidence="1">
    <location>
        <begin position="133"/>
        <end position="160"/>
    </location>
</feature>
<keyword evidence="1" id="KW-0812">Transmembrane</keyword>
<protein>
    <recommendedName>
        <fullName evidence="3">ECF transporter S component</fullName>
    </recommendedName>
</protein>
<organism evidence="2">
    <name type="scientific">uncultured Sporomusa sp</name>
    <dbReference type="NCBI Taxonomy" id="307249"/>
    <lineage>
        <taxon>Bacteria</taxon>
        <taxon>Bacillati</taxon>
        <taxon>Bacillota</taxon>
        <taxon>Negativicutes</taxon>
        <taxon>Selenomonadales</taxon>
        <taxon>Sporomusaceae</taxon>
        <taxon>Sporomusa</taxon>
        <taxon>environmental samples</taxon>
    </lineage>
</organism>
<feature type="transmembrane region" description="Helical" evidence="1">
    <location>
        <begin position="30"/>
        <end position="48"/>
    </location>
</feature>